<dbReference type="EMBL" id="CATQJL010000316">
    <property type="protein sequence ID" value="CAJ0608245.1"/>
    <property type="molecule type" value="Genomic_DNA"/>
</dbReference>
<dbReference type="AlphaFoldDB" id="A0AA36DPT1"/>
<dbReference type="SUPFAM" id="SSF82199">
    <property type="entry name" value="SET domain"/>
    <property type="match status" value="1"/>
</dbReference>
<evidence type="ECO:0000313" key="1">
    <source>
        <dbReference type="EMBL" id="CAJ0590404.1"/>
    </source>
</evidence>
<evidence type="ECO:0000313" key="3">
    <source>
        <dbReference type="EMBL" id="CAJ0608248.1"/>
    </source>
</evidence>
<gene>
    <name evidence="2" type="ORF">CYNAS_LOCUS20228</name>
    <name evidence="3" type="ORF">CYNAS_LOCUS20231</name>
    <name evidence="1" type="ORF">CYNAS_LOCUS2387</name>
</gene>
<dbReference type="InterPro" id="IPR051760">
    <property type="entry name" value="KMT5A"/>
</dbReference>
<dbReference type="GO" id="GO:0005700">
    <property type="term" value="C:polytene chromosome"/>
    <property type="evidence" value="ECO:0007669"/>
    <property type="project" value="TreeGrafter"/>
</dbReference>
<name>A0AA36DPT1_CYLNA</name>
<proteinExistence type="predicted"/>
<sequence>MVQLALKPKQTRAHITQGKLDEERRDAREGYCSRCRRKKRSSLVSLTETHESKKPMAKEIQSQNVIDARTAVVQTRRNSPRKAVQDVSNHKITDFFLVLQSSRKTGKQLEEEKNCQIICENDFVIEYKGDMMDYNSAKLREEEYAKDPTIGSYMYFFRYKCKRWYVDATKESVYKSQLINQSALRPNLPTEFLCCEMPGR</sequence>
<evidence type="ECO:0000313" key="2">
    <source>
        <dbReference type="EMBL" id="CAJ0608245.1"/>
    </source>
</evidence>
<dbReference type="Gene3D" id="2.170.270.10">
    <property type="entry name" value="SET domain"/>
    <property type="match status" value="1"/>
</dbReference>
<keyword evidence="4" id="KW-1185">Reference proteome</keyword>
<reference evidence="1" key="1">
    <citation type="submission" date="2023-07" db="EMBL/GenBank/DDBJ databases">
        <authorList>
            <consortium name="CYATHOMIX"/>
        </authorList>
    </citation>
    <scope>NUCLEOTIDE SEQUENCE</scope>
    <source>
        <strain evidence="1">N/A</strain>
    </source>
</reference>
<dbReference type="PANTHER" id="PTHR46167">
    <property type="entry name" value="N-LYSINE METHYLTRANSFERASE KMT5A"/>
    <property type="match status" value="1"/>
</dbReference>
<dbReference type="InterPro" id="IPR046341">
    <property type="entry name" value="SET_dom_sf"/>
</dbReference>
<comment type="caution">
    <text evidence="1">The sequence shown here is derived from an EMBL/GenBank/DDBJ whole genome shotgun (WGS) entry which is preliminary data.</text>
</comment>
<dbReference type="GO" id="GO:0005634">
    <property type="term" value="C:nucleus"/>
    <property type="evidence" value="ECO:0007669"/>
    <property type="project" value="TreeGrafter"/>
</dbReference>
<dbReference type="GO" id="GO:0042799">
    <property type="term" value="F:histone H4K20 methyltransferase activity"/>
    <property type="evidence" value="ECO:0007669"/>
    <property type="project" value="TreeGrafter"/>
</dbReference>
<dbReference type="GO" id="GO:0006357">
    <property type="term" value="P:regulation of transcription by RNA polymerase II"/>
    <property type="evidence" value="ECO:0007669"/>
    <property type="project" value="TreeGrafter"/>
</dbReference>
<accession>A0AA36DPT1</accession>
<dbReference type="PANTHER" id="PTHR46167:SF1">
    <property type="entry name" value="N-LYSINE METHYLTRANSFERASE KMT5A"/>
    <property type="match status" value="1"/>
</dbReference>
<evidence type="ECO:0000313" key="4">
    <source>
        <dbReference type="Proteomes" id="UP001176961"/>
    </source>
</evidence>
<dbReference type="EMBL" id="CATQJL010000316">
    <property type="protein sequence ID" value="CAJ0608248.1"/>
    <property type="molecule type" value="Genomic_DNA"/>
</dbReference>
<dbReference type="EMBL" id="CATQJL010000001">
    <property type="protein sequence ID" value="CAJ0590404.1"/>
    <property type="molecule type" value="Genomic_DNA"/>
</dbReference>
<dbReference type="GO" id="GO:0043516">
    <property type="term" value="P:regulation of DNA damage response, signal transduction by p53 class mediator"/>
    <property type="evidence" value="ECO:0007669"/>
    <property type="project" value="TreeGrafter"/>
</dbReference>
<organism evidence="1 4">
    <name type="scientific">Cylicocyclus nassatus</name>
    <name type="common">Nematode worm</name>
    <dbReference type="NCBI Taxonomy" id="53992"/>
    <lineage>
        <taxon>Eukaryota</taxon>
        <taxon>Metazoa</taxon>
        <taxon>Ecdysozoa</taxon>
        <taxon>Nematoda</taxon>
        <taxon>Chromadorea</taxon>
        <taxon>Rhabditida</taxon>
        <taxon>Rhabditina</taxon>
        <taxon>Rhabditomorpha</taxon>
        <taxon>Strongyloidea</taxon>
        <taxon>Strongylidae</taxon>
        <taxon>Cylicocyclus</taxon>
    </lineage>
</organism>
<dbReference type="Proteomes" id="UP001176961">
    <property type="component" value="Unassembled WGS sequence"/>
</dbReference>
<protein>
    <submittedName>
        <fullName evidence="1">Uncharacterized protein</fullName>
    </submittedName>
</protein>